<accession>A0AAW1XEE8</accession>
<evidence type="ECO:0000313" key="1">
    <source>
        <dbReference type="EMBL" id="KAK9934581.1"/>
    </source>
</evidence>
<evidence type="ECO:0000313" key="2">
    <source>
        <dbReference type="Proteomes" id="UP001457282"/>
    </source>
</evidence>
<keyword evidence="2" id="KW-1185">Reference proteome</keyword>
<comment type="caution">
    <text evidence="1">The sequence shown here is derived from an EMBL/GenBank/DDBJ whole genome shotgun (WGS) entry which is preliminary data.</text>
</comment>
<dbReference type="SUPFAM" id="SSF51430">
    <property type="entry name" value="NAD(P)-linked oxidoreductase"/>
    <property type="match status" value="1"/>
</dbReference>
<dbReference type="InterPro" id="IPR036812">
    <property type="entry name" value="NAD(P)_OxRdtase_dom_sf"/>
</dbReference>
<sequence>MGTSWGTSHVLESKVLLEIAEARGKSVAQVCIRWVLQELSQEDLDKISQIPQRKMMHSKELISANGPYKSLEDLWDGEI</sequence>
<dbReference type="Gene3D" id="3.20.20.100">
    <property type="entry name" value="NADP-dependent oxidoreductase domain"/>
    <property type="match status" value="1"/>
</dbReference>
<dbReference type="EMBL" id="JBEDUW010000004">
    <property type="protein sequence ID" value="KAK9934581.1"/>
    <property type="molecule type" value="Genomic_DNA"/>
</dbReference>
<organism evidence="1 2">
    <name type="scientific">Rubus argutus</name>
    <name type="common">Southern blackberry</name>
    <dbReference type="NCBI Taxonomy" id="59490"/>
    <lineage>
        <taxon>Eukaryota</taxon>
        <taxon>Viridiplantae</taxon>
        <taxon>Streptophyta</taxon>
        <taxon>Embryophyta</taxon>
        <taxon>Tracheophyta</taxon>
        <taxon>Spermatophyta</taxon>
        <taxon>Magnoliopsida</taxon>
        <taxon>eudicotyledons</taxon>
        <taxon>Gunneridae</taxon>
        <taxon>Pentapetalae</taxon>
        <taxon>rosids</taxon>
        <taxon>fabids</taxon>
        <taxon>Rosales</taxon>
        <taxon>Rosaceae</taxon>
        <taxon>Rosoideae</taxon>
        <taxon>Rosoideae incertae sedis</taxon>
        <taxon>Rubus</taxon>
    </lineage>
</organism>
<proteinExistence type="predicted"/>
<gene>
    <name evidence="1" type="ORF">M0R45_021718</name>
</gene>
<dbReference type="Proteomes" id="UP001457282">
    <property type="component" value="Unassembled WGS sequence"/>
</dbReference>
<dbReference type="AlphaFoldDB" id="A0AAW1XEE8"/>
<evidence type="ECO:0008006" key="3">
    <source>
        <dbReference type="Google" id="ProtNLM"/>
    </source>
</evidence>
<reference evidence="1 2" key="1">
    <citation type="journal article" date="2023" name="G3 (Bethesda)">
        <title>A chromosome-length genome assembly and annotation of blackberry (Rubus argutus, cv. 'Hillquist').</title>
        <authorList>
            <person name="Bruna T."/>
            <person name="Aryal R."/>
            <person name="Dudchenko O."/>
            <person name="Sargent D.J."/>
            <person name="Mead D."/>
            <person name="Buti M."/>
            <person name="Cavallini A."/>
            <person name="Hytonen T."/>
            <person name="Andres J."/>
            <person name="Pham M."/>
            <person name="Weisz D."/>
            <person name="Mascagni F."/>
            <person name="Usai G."/>
            <person name="Natali L."/>
            <person name="Bassil N."/>
            <person name="Fernandez G.E."/>
            <person name="Lomsadze A."/>
            <person name="Armour M."/>
            <person name="Olukolu B."/>
            <person name="Poorten T."/>
            <person name="Britton C."/>
            <person name="Davik J."/>
            <person name="Ashrafi H."/>
            <person name="Aiden E.L."/>
            <person name="Borodovsky M."/>
            <person name="Worthington M."/>
        </authorList>
    </citation>
    <scope>NUCLEOTIDE SEQUENCE [LARGE SCALE GENOMIC DNA]</scope>
    <source>
        <strain evidence="1">PI 553951</strain>
    </source>
</reference>
<protein>
    <recommendedName>
        <fullName evidence="3">NADP-dependent oxidoreductase domain-containing protein</fullName>
    </recommendedName>
</protein>
<name>A0AAW1XEE8_RUBAR</name>